<dbReference type="PANTHER" id="PTHR13018">
    <property type="entry name" value="PROBABLE MEMBRANE PROTEIN DUF221-RELATED"/>
    <property type="match status" value="1"/>
</dbReference>
<feature type="domain" description="K Homology" evidence="4">
    <location>
        <begin position="178"/>
        <end position="245"/>
    </location>
</feature>
<name>A0ABP0N372_9DINO</name>
<feature type="compositionally biased region" description="Basic residues" evidence="2">
    <location>
        <begin position="13"/>
        <end position="29"/>
    </location>
</feature>
<dbReference type="SMART" id="SM00322">
    <property type="entry name" value="KH"/>
    <property type="match status" value="2"/>
</dbReference>
<feature type="transmembrane region" description="Helical" evidence="3">
    <location>
        <begin position="1070"/>
        <end position="1100"/>
    </location>
</feature>
<feature type="transmembrane region" description="Helical" evidence="3">
    <location>
        <begin position="568"/>
        <end position="588"/>
    </location>
</feature>
<dbReference type="InterPro" id="IPR045122">
    <property type="entry name" value="Csc1-like"/>
</dbReference>
<feature type="transmembrane region" description="Helical" evidence="3">
    <location>
        <begin position="860"/>
        <end position="886"/>
    </location>
</feature>
<dbReference type="InterPro" id="IPR004088">
    <property type="entry name" value="KH_dom_type_1"/>
</dbReference>
<keyword evidence="6" id="KW-1185">Reference proteome</keyword>
<evidence type="ECO:0000256" key="1">
    <source>
        <dbReference type="PROSITE-ProRule" id="PRU00117"/>
    </source>
</evidence>
<comment type="caution">
    <text evidence="5">The sequence shown here is derived from an EMBL/GenBank/DDBJ whole genome shotgun (WGS) entry which is preliminary data.</text>
</comment>
<evidence type="ECO:0000313" key="5">
    <source>
        <dbReference type="EMBL" id="CAK9058212.1"/>
    </source>
</evidence>
<gene>
    <name evidence="5" type="ORF">SCF082_LOCUS31078</name>
</gene>
<dbReference type="SUPFAM" id="SSF54791">
    <property type="entry name" value="Eukaryotic type KH-domain (KH-domain type I)"/>
    <property type="match status" value="2"/>
</dbReference>
<evidence type="ECO:0000259" key="4">
    <source>
        <dbReference type="SMART" id="SM00322"/>
    </source>
</evidence>
<dbReference type="PANTHER" id="PTHR13018:SF114">
    <property type="entry name" value="EXPRESSED PROTEIN"/>
    <property type="match status" value="1"/>
</dbReference>
<dbReference type="Proteomes" id="UP001642464">
    <property type="component" value="Unassembled WGS sequence"/>
</dbReference>
<keyword evidence="3" id="KW-0472">Membrane</keyword>
<dbReference type="InterPro" id="IPR036612">
    <property type="entry name" value="KH_dom_type_1_sf"/>
</dbReference>
<feature type="region of interest" description="Disordered" evidence="2">
    <location>
        <begin position="1"/>
        <end position="43"/>
    </location>
</feature>
<evidence type="ECO:0000313" key="6">
    <source>
        <dbReference type="Proteomes" id="UP001642464"/>
    </source>
</evidence>
<feature type="region of interest" description="Disordered" evidence="2">
    <location>
        <begin position="260"/>
        <end position="283"/>
    </location>
</feature>
<feature type="transmembrane region" description="Helical" evidence="3">
    <location>
        <begin position="972"/>
        <end position="997"/>
    </location>
</feature>
<dbReference type="PROSITE" id="PS50084">
    <property type="entry name" value="KH_TYPE_1"/>
    <property type="match status" value="2"/>
</dbReference>
<keyword evidence="3" id="KW-1133">Transmembrane helix</keyword>
<reference evidence="5 6" key="1">
    <citation type="submission" date="2024-02" db="EMBL/GenBank/DDBJ databases">
        <authorList>
            <person name="Chen Y."/>
            <person name="Shah S."/>
            <person name="Dougan E. K."/>
            <person name="Thang M."/>
            <person name="Chan C."/>
        </authorList>
    </citation>
    <scope>NUCLEOTIDE SEQUENCE [LARGE SCALE GENOMIC DNA]</scope>
</reference>
<dbReference type="EMBL" id="CAXAMM010026102">
    <property type="protein sequence ID" value="CAK9058212.1"/>
    <property type="molecule type" value="Genomic_DNA"/>
</dbReference>
<feature type="transmembrane region" description="Helical" evidence="3">
    <location>
        <begin position="933"/>
        <end position="952"/>
    </location>
</feature>
<dbReference type="InterPro" id="IPR004087">
    <property type="entry name" value="KH_dom"/>
</dbReference>
<feature type="transmembrane region" description="Helical" evidence="3">
    <location>
        <begin position="504"/>
        <end position="524"/>
    </location>
</feature>
<dbReference type="Pfam" id="PF00013">
    <property type="entry name" value="KH_1"/>
    <property type="match status" value="2"/>
</dbReference>
<protein>
    <submittedName>
        <fullName evidence="5">Mitochondrial</fullName>
    </submittedName>
</protein>
<dbReference type="CDD" id="cd00105">
    <property type="entry name" value="KH-I"/>
    <property type="match status" value="2"/>
</dbReference>
<feature type="non-terminal residue" evidence="5">
    <location>
        <position position="1106"/>
    </location>
</feature>
<sequence length="1106" mass="123903">MPRRAVQPAERSPKRRKKAKKAKKAKKRSSSSSDSSEEREEAAHVQGFHANAWAGYWATVAYSQWAQAYSYSRPTAGFPHVLAAAASSAPTEAPASVSTFLDGGIEEVVEVPRSEIARVIGKRGRTIAEVRSKSGAWKVDARDQEEDPCQVKIEGPPEAVQKAKELIRELSRPMSERYAGQQYVDISQGQIGKVIGTKGARVLEIERQTGVKIDVDYSRAPCRVFLTGSDAQVRLTKRLLQEIANERFRSLQSFSSCRTLQGGVDSKEERPSPPSSDSSQRRWGFAGTVQGISVRVTEDLADQENGGSSTRISAVQLSLNCHLRGAALWAQDLRGECIEKDSSGRSIVHTLVRPWFSPSLCQRQRGSSEAVGPQGPQGLGDVTLSGYLWQTNVPRRRIIAPPEGTFAGGRVAKGRVATLRQAAGPAAGFVADLTVAGTVRSFTFENHTYVGCTTDTADHTYGHPWCSHVAHFVWNHSKWSYCLQVPCSDTHATLYTPEGMRRSVLLNLIFVAVGLLVGGISHTVRAATRTIARQQPLQQRLNPIEEGKELHSTALNYLVFLRNSRDMFLSLTAVSLLIVMPVLGRQTFLFGCFDGPISLMEDASPIKLGIVCLIALTHGLIVLVFTSRFNHHCAMGHRMYAEDFDLINRTVWLTHLPSGDFQTREAWRLNNEDLQQVEQDLKEAMLSHLKKELPNVDLSEAIEAVHVTPVVTEWHHVVNQVKHYEAVAQHYALRLSFSRRKRFCQPLWQIEQWWFERQKELCYGRVEKLREEQTKHIYGPKMLSGSAFVVFQNEDLKKCLTGPTPSCFTCRNYTYWRFGRAPFTSVTLRCLRAPHPSDLNWDNLQVTEARRRFGYITGRLFLMLFMLVLVTPVAVTSQLNLILHIVQQHADALEKRLSHVWWWQRFMTLTGFNAKFQLHSEHLWAMLAEQVPTITLVLINSLLLPPLIYQIAGLQKCAQKTYEEKTQLHLNYIFLVINQIAIPLLGLSGLPALVMIVSQEVQSVKDLGDRGLPWAEACLAALFSSPAAFSIKYLLNCAFMTSANSLMNLPQLVYRTVMGDPDPWAFGYGYWYAFGLGIVALGFGMGIYVPSLLPCAAMFFTLRLYV</sequence>
<evidence type="ECO:0000256" key="2">
    <source>
        <dbReference type="SAM" id="MobiDB-lite"/>
    </source>
</evidence>
<dbReference type="Gene3D" id="3.30.1370.10">
    <property type="entry name" value="K Homology domain, type 1"/>
    <property type="match status" value="2"/>
</dbReference>
<evidence type="ECO:0000256" key="3">
    <source>
        <dbReference type="SAM" id="Phobius"/>
    </source>
</evidence>
<accession>A0ABP0N372</accession>
<organism evidence="5 6">
    <name type="scientific">Durusdinium trenchii</name>
    <dbReference type="NCBI Taxonomy" id="1381693"/>
    <lineage>
        <taxon>Eukaryota</taxon>
        <taxon>Sar</taxon>
        <taxon>Alveolata</taxon>
        <taxon>Dinophyceae</taxon>
        <taxon>Suessiales</taxon>
        <taxon>Symbiodiniaceae</taxon>
        <taxon>Durusdinium</taxon>
    </lineage>
</organism>
<proteinExistence type="predicted"/>
<keyword evidence="3" id="KW-0812">Transmembrane</keyword>
<keyword evidence="1" id="KW-0694">RNA-binding</keyword>
<feature type="transmembrane region" description="Helical" evidence="3">
    <location>
        <begin position="608"/>
        <end position="629"/>
    </location>
</feature>
<feature type="domain" description="K Homology" evidence="4">
    <location>
        <begin position="103"/>
        <end position="172"/>
    </location>
</feature>